<dbReference type="InterPro" id="IPR041700">
    <property type="entry name" value="OMP_b-brl_3"/>
</dbReference>
<evidence type="ECO:0000256" key="1">
    <source>
        <dbReference type="SAM" id="MobiDB-lite"/>
    </source>
</evidence>
<reference evidence="4 5" key="1">
    <citation type="submission" date="2018-11" db="EMBL/GenBank/DDBJ databases">
        <title>Chryseotalea sanarue gen. nov., sp., nov., a member of the family Cytophagaceae, isolated from a brackish lake in Hamamatsu Japan.</title>
        <authorList>
            <person name="Maejima Y."/>
            <person name="Iino T."/>
            <person name="Muraguchi Y."/>
            <person name="Fukuda K."/>
            <person name="Ohkuma M."/>
            <person name="Moriuchi R."/>
            <person name="Dohra H."/>
            <person name="Kimbara K."/>
            <person name="Shintani M."/>
        </authorList>
    </citation>
    <scope>NUCLEOTIDE SEQUENCE [LARGE SCALE GENOMIC DNA]</scope>
    <source>
        <strain evidence="4 5">Ys</strain>
    </source>
</reference>
<protein>
    <recommendedName>
        <fullName evidence="3">Outer membrane protein beta-barrel domain-containing protein</fullName>
    </recommendedName>
</protein>
<comment type="caution">
    <text evidence="4">The sequence shown here is derived from an EMBL/GenBank/DDBJ whole genome shotgun (WGS) entry which is preliminary data.</text>
</comment>
<feature type="compositionally biased region" description="Polar residues" evidence="1">
    <location>
        <begin position="439"/>
        <end position="448"/>
    </location>
</feature>
<evidence type="ECO:0000313" key="5">
    <source>
        <dbReference type="Proteomes" id="UP000288227"/>
    </source>
</evidence>
<feature type="chain" id="PRO_5019288834" description="Outer membrane protein beta-barrel domain-containing protein" evidence="2">
    <location>
        <begin position="18"/>
        <end position="936"/>
    </location>
</feature>
<proteinExistence type="predicted"/>
<dbReference type="OrthoDB" id="1682379at2"/>
<dbReference type="Proteomes" id="UP000288227">
    <property type="component" value="Unassembled WGS sequence"/>
</dbReference>
<dbReference type="InterPro" id="IPR008969">
    <property type="entry name" value="CarboxyPept-like_regulatory"/>
</dbReference>
<organism evidence="4 5">
    <name type="scientific">Chryseotalea sanaruensis</name>
    <dbReference type="NCBI Taxonomy" id="2482724"/>
    <lineage>
        <taxon>Bacteria</taxon>
        <taxon>Pseudomonadati</taxon>
        <taxon>Bacteroidota</taxon>
        <taxon>Cytophagia</taxon>
        <taxon>Cytophagales</taxon>
        <taxon>Chryseotaleaceae</taxon>
        <taxon>Chryseotalea</taxon>
    </lineage>
</organism>
<dbReference type="EMBL" id="BHXQ01000010">
    <property type="protein sequence ID" value="GCC53683.1"/>
    <property type="molecule type" value="Genomic_DNA"/>
</dbReference>
<dbReference type="Pfam" id="PF14905">
    <property type="entry name" value="OMP_b-brl_3"/>
    <property type="match status" value="1"/>
</dbReference>
<feature type="signal peptide" evidence="2">
    <location>
        <begin position="1"/>
        <end position="17"/>
    </location>
</feature>
<dbReference type="SUPFAM" id="SSF49464">
    <property type="entry name" value="Carboxypeptidase regulatory domain-like"/>
    <property type="match status" value="1"/>
</dbReference>
<keyword evidence="2" id="KW-0732">Signal</keyword>
<feature type="region of interest" description="Disordered" evidence="1">
    <location>
        <begin position="418"/>
        <end position="448"/>
    </location>
</feature>
<evidence type="ECO:0000313" key="4">
    <source>
        <dbReference type="EMBL" id="GCC53683.1"/>
    </source>
</evidence>
<keyword evidence="5" id="KW-1185">Reference proteome</keyword>
<dbReference type="SUPFAM" id="SSF56935">
    <property type="entry name" value="Porins"/>
    <property type="match status" value="1"/>
</dbReference>
<sequence>MKKLIYILLLASSSVFAQKITLKGQLLDDVNAPLPSATVMLLNPIDSSLINFSISNTEGFFEMKNLVRNNYLLKVSYVGLANFSKLVEPKEGETLIELGELRMQQQSQQLNELVVKGEKAPVTIKKDTIEFNAPSFKTKENANVEDLLKKLPGVEVESDGSIRAQGEQVQQVTVDGKEFFGRDPKIATQNLPAKAVEKVQIFDKKSDQATFSGIDDGQRQKTINLELKEEYKNGFFGNATGGYGTDDRYTGRLSLSRFKKNQQLSFLLMGNNINEQGFSIDDYMNFSGGSQQIMGARGGGAVRMTFNAGGGGANQGGAQINFGQRLNGIMSNYGGGVNFNQDFSKNTTLQSNYFYNQLEHDVLQGLERENFFGDSSTFLNQSSRQYNSNYNHRVSAILDHKIDSANSVKLTTTFVNNQAESNSATQSETRADNGELINDGNSNTYSSQNINNFNTNALLRHRFAKKGRTISSNLSFGYSQNESEGSVQSDNNFYKPFLLSQELNQVNNQLTENMTLGATLSYTEPLGNRRYLELNYNFNQNLNDVNRRVYDVEESGNVLNENLSAQYTSDYQYHRPGFNFRVNRTKYSVTLGSSLQYTKLYGDNLSTGETISKPYQNILPTARFNYEFSSTRNLSLDYETSVQEPSITQLQPIVDNSDPLNQTIGNIELRPAYRHSVRTNFVVFNPVSFVNFFAFVNATYTQNAITYSQQINERGVRISKPVNVDNNKSVSANASVGMPINKIGSRVSLSANANQQYGVNLLNDVETNIAQSVLSSTLRYSYRYKEIFDIELSGTISRNSTDYELNEASNQLYYNNNYRTEANLSFLKNYQLSSSFEFLVYDSRTTDFTQQVELWNISISRFILKNKAGEIKLSAVNLLDNDFGINQTASINYVERTNTNNLGRYLLLTFTYAINKQLNPLAGRRPGGGMRMMIRN</sequence>
<dbReference type="AlphaFoldDB" id="A0A401UFL0"/>
<gene>
    <name evidence="4" type="ORF">SanaruYs_39280</name>
</gene>
<feature type="compositionally biased region" description="Polar residues" evidence="1">
    <location>
        <begin position="418"/>
        <end position="428"/>
    </location>
</feature>
<name>A0A401UFL0_9BACT</name>
<dbReference type="RefSeq" id="WP_127124336.1">
    <property type="nucleotide sequence ID" value="NZ_BHXQ01000010.1"/>
</dbReference>
<evidence type="ECO:0000259" key="3">
    <source>
        <dbReference type="Pfam" id="PF14905"/>
    </source>
</evidence>
<evidence type="ECO:0000256" key="2">
    <source>
        <dbReference type="SAM" id="SignalP"/>
    </source>
</evidence>
<feature type="domain" description="Outer membrane protein beta-barrel" evidence="3">
    <location>
        <begin position="461"/>
        <end position="912"/>
    </location>
</feature>
<accession>A0A401UFL0</accession>